<dbReference type="Proteomes" id="UP000535509">
    <property type="component" value="Unassembled WGS sequence"/>
</dbReference>
<accession>A0A825BCB6</accession>
<comment type="caution">
    <text evidence="1">The sequence shown here is derived from an EMBL/GenBank/DDBJ whole genome shotgun (WGS) entry which is preliminary data.</text>
</comment>
<dbReference type="AlphaFoldDB" id="A0A825BCB6"/>
<protein>
    <recommendedName>
        <fullName evidence="3">Pentapeptide repeat-containing protein</fullName>
    </recommendedName>
</protein>
<organism evidence="1 2">
    <name type="scientific">Campylobacter fetus</name>
    <dbReference type="NCBI Taxonomy" id="196"/>
    <lineage>
        <taxon>Bacteria</taxon>
        <taxon>Pseudomonadati</taxon>
        <taxon>Campylobacterota</taxon>
        <taxon>Epsilonproteobacteria</taxon>
        <taxon>Campylobacterales</taxon>
        <taxon>Campylobacteraceae</taxon>
        <taxon>Campylobacter</taxon>
    </lineage>
</organism>
<dbReference type="EMBL" id="AABTCC010000003">
    <property type="protein sequence ID" value="EAI8858611.1"/>
    <property type="molecule type" value="Genomic_DNA"/>
</dbReference>
<dbReference type="InterPro" id="IPR032675">
    <property type="entry name" value="LRR_dom_sf"/>
</dbReference>
<reference evidence="1 2" key="1">
    <citation type="submission" date="2018-06" db="EMBL/GenBank/DDBJ databases">
        <authorList>
            <consortium name="PulseNet: The National Subtyping Network for Foodborne Disease Surveillance"/>
            <person name="Tarr C.L."/>
            <person name="Trees E."/>
            <person name="Katz L.S."/>
            <person name="Carleton-Romer H.A."/>
            <person name="Stroika S."/>
            <person name="Kucerova Z."/>
            <person name="Roache K.F."/>
            <person name="Sabol A.L."/>
            <person name="Besser J."/>
            <person name="Gerner-Smidt P."/>
        </authorList>
    </citation>
    <scope>NUCLEOTIDE SEQUENCE [LARGE SCALE GENOMIC DNA]</scope>
    <source>
        <strain evidence="1 2">PNUSAC001503</strain>
    </source>
</reference>
<gene>
    <name evidence="1" type="ORF">CX802_01935</name>
</gene>
<evidence type="ECO:0000313" key="1">
    <source>
        <dbReference type="EMBL" id="EAI8858611.1"/>
    </source>
</evidence>
<dbReference type="InterPro" id="IPR026906">
    <property type="entry name" value="LRR_5"/>
</dbReference>
<dbReference type="Pfam" id="PF13306">
    <property type="entry name" value="LRR_5"/>
    <property type="match status" value="2"/>
</dbReference>
<evidence type="ECO:0000313" key="2">
    <source>
        <dbReference type="Proteomes" id="UP000535509"/>
    </source>
</evidence>
<keyword evidence="2" id="KW-1185">Reference proteome</keyword>
<name>A0A825BCB6_CAMFE</name>
<sequence length="227" mass="25675">MKFQDALFSDKIFNFIDIPANAYTNNTNFSGKFVPQYVSSIGDYAFYLNNFNTPLYFPYCKNIGDYAFSRRGYDSIINLRFGDVDTIGKFAFYLDGYNKTWGNYRLSFGNVGTIESNAFNTAYLNTKVDVTFCNVGIIKSHAFAANMFTTDVDKGFRFKNVDRIESGAFNGFNGSFHGVASFENVRVIENGAFNGQNFSVLKLPDKFRTRAELVRIGVGNPDMFKID</sequence>
<evidence type="ECO:0008006" key="3">
    <source>
        <dbReference type="Google" id="ProtNLM"/>
    </source>
</evidence>
<proteinExistence type="predicted"/>
<dbReference type="Gene3D" id="3.80.10.10">
    <property type="entry name" value="Ribonuclease Inhibitor"/>
    <property type="match status" value="1"/>
</dbReference>